<name>A0A4P9WMQ8_9FUNG</name>
<organism evidence="1 2">
    <name type="scientific">Blyttiomyces helicus</name>
    <dbReference type="NCBI Taxonomy" id="388810"/>
    <lineage>
        <taxon>Eukaryota</taxon>
        <taxon>Fungi</taxon>
        <taxon>Fungi incertae sedis</taxon>
        <taxon>Chytridiomycota</taxon>
        <taxon>Chytridiomycota incertae sedis</taxon>
        <taxon>Chytridiomycetes</taxon>
        <taxon>Chytridiomycetes incertae sedis</taxon>
        <taxon>Blyttiomyces</taxon>
    </lineage>
</organism>
<reference evidence="2" key="1">
    <citation type="journal article" date="2018" name="Nat. Microbiol.">
        <title>Leveraging single-cell genomics to expand the fungal tree of life.</title>
        <authorList>
            <person name="Ahrendt S.R."/>
            <person name="Quandt C.A."/>
            <person name="Ciobanu D."/>
            <person name="Clum A."/>
            <person name="Salamov A."/>
            <person name="Andreopoulos B."/>
            <person name="Cheng J.F."/>
            <person name="Woyke T."/>
            <person name="Pelin A."/>
            <person name="Henrissat B."/>
            <person name="Reynolds N.K."/>
            <person name="Benny G.L."/>
            <person name="Smith M.E."/>
            <person name="James T.Y."/>
            <person name="Grigoriev I.V."/>
        </authorList>
    </citation>
    <scope>NUCLEOTIDE SEQUENCE [LARGE SCALE GENOMIC DNA]</scope>
</reference>
<dbReference type="AlphaFoldDB" id="A0A4P9WMQ8"/>
<gene>
    <name evidence="1" type="ORF">BDK51DRAFT_31566</name>
</gene>
<accession>A0A4P9WMQ8</accession>
<sequence length="204" mass="23903">MKQKLYDSFNDLELDVTQENILVLKLSNDFKTSFHVVIRGSWITKMLQFGIIFSAFEWLHEHRKEGMEDLQEWKILNLKQTEKLFKKNEKLQKALKNTSAIDKQLIVKEIENFYRHELVGQTQTNHLNSNKHADINMKDSSSDNNGRLQVGQPRFVWWGIGAAIHRVIHKSQSTEPSKRNNDLDRIGFDISAEWSRHSSNRKNG</sequence>
<evidence type="ECO:0000313" key="2">
    <source>
        <dbReference type="Proteomes" id="UP000269721"/>
    </source>
</evidence>
<protein>
    <submittedName>
        <fullName evidence="1">Uncharacterized protein</fullName>
    </submittedName>
</protein>
<evidence type="ECO:0000313" key="1">
    <source>
        <dbReference type="EMBL" id="RKO94204.1"/>
    </source>
</evidence>
<dbReference type="EMBL" id="KZ993972">
    <property type="protein sequence ID" value="RKO94204.1"/>
    <property type="molecule type" value="Genomic_DNA"/>
</dbReference>
<dbReference type="Proteomes" id="UP000269721">
    <property type="component" value="Unassembled WGS sequence"/>
</dbReference>
<proteinExistence type="predicted"/>
<keyword evidence="2" id="KW-1185">Reference proteome</keyword>